<comment type="caution">
    <text evidence="1">The sequence shown here is derived from an EMBL/GenBank/DDBJ whole genome shotgun (WGS) entry which is preliminary data.</text>
</comment>
<sequence>MCSVCYPVNKKETSNSNLAYSVLSSNHPIPMIDISFFGKIGRVCADTGYSLTIAVNPGREATPYIEHLIDLGIHPPVVNLPYRLSSARKEFENFPSEIDHRKMRVSLRKSPYTVIDSYPLSKIDDLHNTKQIDYVSITHF</sequence>
<organism evidence="1 2">
    <name type="scientific">Nephila pilipes</name>
    <name type="common">Giant wood spider</name>
    <name type="synonym">Nephila maculata</name>
    <dbReference type="NCBI Taxonomy" id="299642"/>
    <lineage>
        <taxon>Eukaryota</taxon>
        <taxon>Metazoa</taxon>
        <taxon>Ecdysozoa</taxon>
        <taxon>Arthropoda</taxon>
        <taxon>Chelicerata</taxon>
        <taxon>Arachnida</taxon>
        <taxon>Araneae</taxon>
        <taxon>Araneomorphae</taxon>
        <taxon>Entelegynae</taxon>
        <taxon>Araneoidea</taxon>
        <taxon>Nephilidae</taxon>
        <taxon>Nephila</taxon>
    </lineage>
</organism>
<keyword evidence="2" id="KW-1185">Reference proteome</keyword>
<proteinExistence type="predicted"/>
<evidence type="ECO:0000313" key="1">
    <source>
        <dbReference type="EMBL" id="GFT37093.1"/>
    </source>
</evidence>
<name>A0A8X6NWL5_NEPPI</name>
<protein>
    <submittedName>
        <fullName evidence="1">Uncharacterized protein</fullName>
    </submittedName>
</protein>
<dbReference type="EMBL" id="BMAW01014021">
    <property type="protein sequence ID" value="GFT37093.1"/>
    <property type="molecule type" value="Genomic_DNA"/>
</dbReference>
<dbReference type="AlphaFoldDB" id="A0A8X6NWL5"/>
<dbReference type="Proteomes" id="UP000887013">
    <property type="component" value="Unassembled WGS sequence"/>
</dbReference>
<evidence type="ECO:0000313" key="2">
    <source>
        <dbReference type="Proteomes" id="UP000887013"/>
    </source>
</evidence>
<gene>
    <name evidence="1" type="ORF">NPIL_697101</name>
</gene>
<accession>A0A8X6NWL5</accession>
<reference evidence="1" key="1">
    <citation type="submission" date="2020-08" db="EMBL/GenBank/DDBJ databases">
        <title>Multicomponent nature underlies the extraordinary mechanical properties of spider dragline silk.</title>
        <authorList>
            <person name="Kono N."/>
            <person name="Nakamura H."/>
            <person name="Mori M."/>
            <person name="Yoshida Y."/>
            <person name="Ohtoshi R."/>
            <person name="Malay A.D."/>
            <person name="Moran D.A.P."/>
            <person name="Tomita M."/>
            <person name="Numata K."/>
            <person name="Arakawa K."/>
        </authorList>
    </citation>
    <scope>NUCLEOTIDE SEQUENCE</scope>
</reference>